<keyword evidence="3" id="KW-1185">Reference proteome</keyword>
<dbReference type="AlphaFoldDB" id="A0A9X1Y543"/>
<name>A0A9X1Y543_9PROT</name>
<evidence type="ECO:0008006" key="4">
    <source>
        <dbReference type="Google" id="ProtNLM"/>
    </source>
</evidence>
<proteinExistence type="predicted"/>
<organism evidence="2 3">
    <name type="scientific">Roseomonas acroporae</name>
    <dbReference type="NCBI Taxonomy" id="2937791"/>
    <lineage>
        <taxon>Bacteria</taxon>
        <taxon>Pseudomonadati</taxon>
        <taxon>Pseudomonadota</taxon>
        <taxon>Alphaproteobacteria</taxon>
        <taxon>Acetobacterales</taxon>
        <taxon>Roseomonadaceae</taxon>
        <taxon>Roseomonas</taxon>
    </lineage>
</organism>
<evidence type="ECO:0000313" key="2">
    <source>
        <dbReference type="EMBL" id="MCK8784399.1"/>
    </source>
</evidence>
<dbReference type="EMBL" id="JALPRX010000031">
    <property type="protein sequence ID" value="MCK8784399.1"/>
    <property type="molecule type" value="Genomic_DNA"/>
</dbReference>
<protein>
    <recommendedName>
        <fullName evidence="4">MaoC dehydratase-like protein</fullName>
    </recommendedName>
</protein>
<feature type="region of interest" description="Disordered" evidence="1">
    <location>
        <begin position="66"/>
        <end position="85"/>
    </location>
</feature>
<evidence type="ECO:0000313" key="3">
    <source>
        <dbReference type="Proteomes" id="UP001139516"/>
    </source>
</evidence>
<sequence>MADGPKNRAQTRLAAIAPLGRRFAGPILAGDRIQASVEVTALRPTRHADRGIVALGFDLRTRRGDTVQEGGNGMMVHRRVPGGCR</sequence>
<dbReference type="Proteomes" id="UP001139516">
    <property type="component" value="Unassembled WGS sequence"/>
</dbReference>
<evidence type="ECO:0000256" key="1">
    <source>
        <dbReference type="SAM" id="MobiDB-lite"/>
    </source>
</evidence>
<dbReference type="SUPFAM" id="SSF54637">
    <property type="entry name" value="Thioesterase/thiol ester dehydrase-isomerase"/>
    <property type="match status" value="1"/>
</dbReference>
<accession>A0A9X1Y543</accession>
<comment type="caution">
    <text evidence="2">The sequence shown here is derived from an EMBL/GenBank/DDBJ whole genome shotgun (WGS) entry which is preliminary data.</text>
</comment>
<gene>
    <name evidence="2" type="ORF">M0638_08410</name>
</gene>
<feature type="compositionally biased region" description="Basic residues" evidence="1">
    <location>
        <begin position="76"/>
        <end position="85"/>
    </location>
</feature>
<reference evidence="2" key="1">
    <citation type="submission" date="2022-04" db="EMBL/GenBank/DDBJ databases">
        <title>Roseomonas acroporae sp. nov., isolated from coral Acropora digitifera.</title>
        <authorList>
            <person name="Sun H."/>
        </authorList>
    </citation>
    <scope>NUCLEOTIDE SEQUENCE</scope>
    <source>
        <strain evidence="2">NAR14</strain>
    </source>
</reference>
<dbReference type="RefSeq" id="WP_248666525.1">
    <property type="nucleotide sequence ID" value="NZ_JALPRX010000031.1"/>
</dbReference>
<dbReference type="Gene3D" id="3.10.129.10">
    <property type="entry name" value="Hotdog Thioesterase"/>
    <property type="match status" value="1"/>
</dbReference>
<dbReference type="InterPro" id="IPR029069">
    <property type="entry name" value="HotDog_dom_sf"/>
</dbReference>